<dbReference type="PANTHER" id="PTHR21389">
    <property type="entry name" value="P53 INDUCED PROTEIN"/>
    <property type="match status" value="1"/>
</dbReference>
<feature type="transmembrane region" description="Helical" evidence="6">
    <location>
        <begin position="154"/>
        <end position="175"/>
    </location>
</feature>
<keyword evidence="2 6" id="KW-0812">Transmembrane</keyword>
<evidence type="ECO:0008006" key="9">
    <source>
        <dbReference type="Google" id="ProtNLM"/>
    </source>
</evidence>
<dbReference type="eggNOG" id="KOG3966">
    <property type="taxonomic scope" value="Eukaryota"/>
</dbReference>
<evidence type="ECO:0000256" key="6">
    <source>
        <dbReference type="SAM" id="Phobius"/>
    </source>
</evidence>
<dbReference type="EMBL" id="KQ257460">
    <property type="protein sequence ID" value="KNC98388.1"/>
    <property type="molecule type" value="Genomic_DNA"/>
</dbReference>
<feature type="region of interest" description="Disordered" evidence="5">
    <location>
        <begin position="1"/>
        <end position="54"/>
    </location>
</feature>
<proteinExistence type="predicted"/>
<dbReference type="AlphaFoldDB" id="A0A0L0HC82"/>
<evidence type="ECO:0000256" key="4">
    <source>
        <dbReference type="ARBA" id="ARBA00023136"/>
    </source>
</evidence>
<evidence type="ECO:0000256" key="2">
    <source>
        <dbReference type="ARBA" id="ARBA00022692"/>
    </source>
</evidence>
<dbReference type="OrthoDB" id="266518at2759"/>
<evidence type="ECO:0000256" key="3">
    <source>
        <dbReference type="ARBA" id="ARBA00022989"/>
    </source>
</evidence>
<feature type="transmembrane region" description="Helical" evidence="6">
    <location>
        <begin position="270"/>
        <end position="288"/>
    </location>
</feature>
<reference evidence="7 8" key="1">
    <citation type="submission" date="2009-08" db="EMBL/GenBank/DDBJ databases">
        <title>The Genome Sequence of Spizellomyces punctatus strain DAOM BR117.</title>
        <authorList>
            <consortium name="The Broad Institute Genome Sequencing Platform"/>
            <person name="Russ C."/>
            <person name="Cuomo C."/>
            <person name="Shea T."/>
            <person name="Young S.K."/>
            <person name="Zeng Q."/>
            <person name="Koehrsen M."/>
            <person name="Haas B."/>
            <person name="Borodovsky M."/>
            <person name="Guigo R."/>
            <person name="Alvarado L."/>
            <person name="Berlin A."/>
            <person name="Bochicchio J."/>
            <person name="Borenstein D."/>
            <person name="Chapman S."/>
            <person name="Chen Z."/>
            <person name="Engels R."/>
            <person name="Freedman E."/>
            <person name="Gellesch M."/>
            <person name="Goldberg J."/>
            <person name="Griggs A."/>
            <person name="Gujja S."/>
            <person name="Heiman D."/>
            <person name="Hepburn T."/>
            <person name="Howarth C."/>
            <person name="Jen D."/>
            <person name="Larson L."/>
            <person name="Lewis B."/>
            <person name="Mehta T."/>
            <person name="Park D."/>
            <person name="Pearson M."/>
            <person name="Roberts A."/>
            <person name="Saif S."/>
            <person name="Shenoy N."/>
            <person name="Sisk P."/>
            <person name="Stolte C."/>
            <person name="Sykes S."/>
            <person name="Thomson T."/>
            <person name="Walk T."/>
            <person name="White J."/>
            <person name="Yandava C."/>
            <person name="Burger G."/>
            <person name="Gray M.W."/>
            <person name="Holland P.W.H."/>
            <person name="King N."/>
            <person name="Lang F.B.F."/>
            <person name="Roger A.J."/>
            <person name="Ruiz-Trillo I."/>
            <person name="Lander E."/>
            <person name="Nusbaum C."/>
        </authorList>
    </citation>
    <scope>NUCLEOTIDE SEQUENCE [LARGE SCALE GENOMIC DNA]</scope>
    <source>
        <strain evidence="7 8">DAOM BR117</strain>
    </source>
</reference>
<feature type="transmembrane region" description="Helical" evidence="6">
    <location>
        <begin position="106"/>
        <end position="125"/>
    </location>
</feature>
<keyword evidence="3 6" id="KW-1133">Transmembrane helix</keyword>
<evidence type="ECO:0000256" key="1">
    <source>
        <dbReference type="ARBA" id="ARBA00004141"/>
    </source>
</evidence>
<gene>
    <name evidence="7" type="ORF">SPPG_06094</name>
</gene>
<dbReference type="RefSeq" id="XP_016606428.1">
    <property type="nucleotide sequence ID" value="XM_016754300.1"/>
</dbReference>
<protein>
    <recommendedName>
        <fullName evidence="9">Etoposide-induced protein 2.4-domain-containing protein</fullName>
    </recommendedName>
</protein>
<dbReference type="OMA" id="CMLMMEV"/>
<evidence type="ECO:0000313" key="8">
    <source>
        <dbReference type="Proteomes" id="UP000053201"/>
    </source>
</evidence>
<feature type="compositionally biased region" description="Polar residues" evidence="5">
    <location>
        <begin position="20"/>
        <end position="53"/>
    </location>
</feature>
<organism evidence="7 8">
    <name type="scientific">Spizellomyces punctatus (strain DAOM BR117)</name>
    <dbReference type="NCBI Taxonomy" id="645134"/>
    <lineage>
        <taxon>Eukaryota</taxon>
        <taxon>Fungi</taxon>
        <taxon>Fungi incertae sedis</taxon>
        <taxon>Chytridiomycota</taxon>
        <taxon>Chytridiomycota incertae sedis</taxon>
        <taxon>Chytridiomycetes</taxon>
        <taxon>Spizellomycetales</taxon>
        <taxon>Spizellomycetaceae</taxon>
        <taxon>Spizellomyces</taxon>
    </lineage>
</organism>
<dbReference type="GO" id="GO:0016020">
    <property type="term" value="C:membrane"/>
    <property type="evidence" value="ECO:0007669"/>
    <property type="project" value="UniProtKB-SubCell"/>
</dbReference>
<keyword evidence="4 6" id="KW-0472">Membrane</keyword>
<comment type="subcellular location">
    <subcellularLocation>
        <location evidence="1">Membrane</location>
        <topology evidence="1">Multi-pass membrane protein</topology>
    </subcellularLocation>
</comment>
<dbReference type="GO" id="GO:0005783">
    <property type="term" value="C:endoplasmic reticulum"/>
    <property type="evidence" value="ECO:0007669"/>
    <property type="project" value="TreeGrafter"/>
</dbReference>
<dbReference type="Pfam" id="PF07264">
    <property type="entry name" value="EI24"/>
    <property type="match status" value="1"/>
</dbReference>
<dbReference type="InterPro" id="IPR059112">
    <property type="entry name" value="CysZ/EI24"/>
</dbReference>
<accession>A0A0L0HC82</accession>
<evidence type="ECO:0000256" key="5">
    <source>
        <dbReference type="SAM" id="MobiDB-lite"/>
    </source>
</evidence>
<dbReference type="Proteomes" id="UP000053201">
    <property type="component" value="Unassembled WGS sequence"/>
</dbReference>
<dbReference type="GO" id="GO:0016236">
    <property type="term" value="P:macroautophagy"/>
    <property type="evidence" value="ECO:0007669"/>
    <property type="project" value="TreeGrafter"/>
</dbReference>
<dbReference type="InParanoid" id="A0A0L0HC82"/>
<evidence type="ECO:0000313" key="7">
    <source>
        <dbReference type="EMBL" id="KNC98388.1"/>
    </source>
</evidence>
<feature type="transmembrane region" description="Helical" evidence="6">
    <location>
        <begin position="223"/>
        <end position="250"/>
    </location>
</feature>
<keyword evidence="8" id="KW-1185">Reference proteome</keyword>
<dbReference type="VEuPathDB" id="FungiDB:SPPG_06094"/>
<sequence>MEQPRRSSLHKPAQDLHSASRPTTLSPRFSRRGTSSAQLSKGNLQDVPTSSEPRPQIELRADSLKESVALHCRFALQGAKDAFAWPASLISIYGSKTIQINTFKCFLLNGLIFLGSIFLFDYAILPISHRLWAHRGRADQNAKSTEMLDTLFSMTYYVLWVYPMYLISFMLNSVWYQRIADRSYRVQVGKPVSTQFTYERLLTTITDEAYRGLLLLNYLIQSIVIYMIPYAGPPACFICFCWIASFYSFEYKWANKGWSLKQRIDHFEEHWAYFIGFGFPCTLFTFFFPQFISQGLFALLFPMYIIMSNGAKPLPRPNEIVTTKYVPRRLPIFKFAIGANAFCINRLLKRRKVPTRPRVVNRD</sequence>
<dbReference type="GeneID" id="27689426"/>
<name>A0A0L0HC82_SPIPD</name>
<dbReference type="PANTHER" id="PTHR21389:SF0">
    <property type="entry name" value="ETOPOSIDE-INDUCED PROTEIN 2.4 HOMOLOG"/>
    <property type="match status" value="1"/>
</dbReference>